<dbReference type="Pfam" id="PF12706">
    <property type="entry name" value="Lactamase_B_2"/>
    <property type="match status" value="1"/>
</dbReference>
<dbReference type="RefSeq" id="WP_379714877.1">
    <property type="nucleotide sequence ID" value="NZ_JBHTBS010000011.1"/>
</dbReference>
<dbReference type="EMBL" id="JBHTBS010000011">
    <property type="protein sequence ID" value="MFC7338907.1"/>
    <property type="molecule type" value="Genomic_DNA"/>
</dbReference>
<name>A0ABW2L926_9BACT</name>
<organism evidence="2 3">
    <name type="scientific">Haloferula chungangensis</name>
    <dbReference type="NCBI Taxonomy" id="1048331"/>
    <lineage>
        <taxon>Bacteria</taxon>
        <taxon>Pseudomonadati</taxon>
        <taxon>Verrucomicrobiota</taxon>
        <taxon>Verrucomicrobiia</taxon>
        <taxon>Verrucomicrobiales</taxon>
        <taxon>Verrucomicrobiaceae</taxon>
        <taxon>Haloferula</taxon>
    </lineage>
</organism>
<sequence>MASWIQLSIPGCFIPLSGMRFAVLGSGSGGNAAVVESGGTRLLVDAGLSAKQLVLRLRRVGIEPESLSGILLTHEHGDHVSGLRVLMKSLSVPVYATPSTSHVVRENLGAISWKLFESGSRFAIGDLEVQSFAVPHDAVEPVGFVFHRGGRSIGLVSDAGHVTKRVSDLLAGVQALFIEANYDDELLEADTKRPWSTKQRISSRHGHLSNAQTAALVAELVPAGLRRVVLGHLSRDCNNPEVAIAAMSSLGIEVACACQHEPTTWHAAEAEEAAEECGIEFQKDELFG</sequence>
<gene>
    <name evidence="2" type="ORF">ACFQY0_17050</name>
</gene>
<dbReference type="InterPro" id="IPR052533">
    <property type="entry name" value="WalJ/YycJ-like"/>
</dbReference>
<accession>A0ABW2L926</accession>
<evidence type="ECO:0000313" key="3">
    <source>
        <dbReference type="Proteomes" id="UP001596472"/>
    </source>
</evidence>
<keyword evidence="3" id="KW-1185">Reference proteome</keyword>
<dbReference type="SMART" id="SM00849">
    <property type="entry name" value="Lactamase_B"/>
    <property type="match status" value="1"/>
</dbReference>
<dbReference type="PANTHER" id="PTHR47619">
    <property type="entry name" value="METALLO-HYDROLASE YYCJ-RELATED"/>
    <property type="match status" value="1"/>
</dbReference>
<reference evidence="3" key="1">
    <citation type="journal article" date="2019" name="Int. J. Syst. Evol. Microbiol.">
        <title>The Global Catalogue of Microorganisms (GCM) 10K type strain sequencing project: providing services to taxonomists for standard genome sequencing and annotation.</title>
        <authorList>
            <consortium name="The Broad Institute Genomics Platform"/>
            <consortium name="The Broad Institute Genome Sequencing Center for Infectious Disease"/>
            <person name="Wu L."/>
            <person name="Ma J."/>
        </authorList>
    </citation>
    <scope>NUCLEOTIDE SEQUENCE [LARGE SCALE GENOMIC DNA]</scope>
    <source>
        <strain evidence="3">CGMCC 4.1467</strain>
    </source>
</reference>
<dbReference type="Proteomes" id="UP001596472">
    <property type="component" value="Unassembled WGS sequence"/>
</dbReference>
<dbReference type="InterPro" id="IPR036866">
    <property type="entry name" value="RibonucZ/Hydroxyglut_hydro"/>
</dbReference>
<protein>
    <submittedName>
        <fullName evidence="2">MBL fold metallo-hydrolase</fullName>
    </submittedName>
</protein>
<evidence type="ECO:0000313" key="2">
    <source>
        <dbReference type="EMBL" id="MFC7338907.1"/>
    </source>
</evidence>
<dbReference type="Gene3D" id="3.60.15.10">
    <property type="entry name" value="Ribonuclease Z/Hydroxyacylglutathione hydrolase-like"/>
    <property type="match status" value="1"/>
</dbReference>
<dbReference type="PANTHER" id="PTHR47619:SF1">
    <property type="entry name" value="EXODEOXYRIBONUCLEASE WALJ"/>
    <property type="match status" value="1"/>
</dbReference>
<evidence type="ECO:0000259" key="1">
    <source>
        <dbReference type="SMART" id="SM00849"/>
    </source>
</evidence>
<proteinExistence type="predicted"/>
<dbReference type="SUPFAM" id="SSF56281">
    <property type="entry name" value="Metallo-hydrolase/oxidoreductase"/>
    <property type="match status" value="1"/>
</dbReference>
<feature type="domain" description="Metallo-beta-lactamase" evidence="1">
    <location>
        <begin position="29"/>
        <end position="205"/>
    </location>
</feature>
<comment type="caution">
    <text evidence="2">The sequence shown here is derived from an EMBL/GenBank/DDBJ whole genome shotgun (WGS) entry which is preliminary data.</text>
</comment>
<dbReference type="InterPro" id="IPR001279">
    <property type="entry name" value="Metallo-B-lactamas"/>
</dbReference>